<keyword evidence="3" id="KW-0804">Transcription</keyword>
<dbReference type="PANTHER" id="PTHR43280">
    <property type="entry name" value="ARAC-FAMILY TRANSCRIPTIONAL REGULATOR"/>
    <property type="match status" value="1"/>
</dbReference>
<dbReference type="InterPro" id="IPR037923">
    <property type="entry name" value="HTH-like"/>
</dbReference>
<evidence type="ECO:0000256" key="2">
    <source>
        <dbReference type="ARBA" id="ARBA00023125"/>
    </source>
</evidence>
<feature type="domain" description="HTH araC/xylS-type" evidence="4">
    <location>
        <begin position="180"/>
        <end position="282"/>
    </location>
</feature>
<dbReference type="Proteomes" id="UP000192276">
    <property type="component" value="Unassembled WGS sequence"/>
</dbReference>
<evidence type="ECO:0000313" key="5">
    <source>
        <dbReference type="EMBL" id="OQP68597.1"/>
    </source>
</evidence>
<dbReference type="RefSeq" id="WP_081159247.1">
    <property type="nucleotide sequence ID" value="NZ_LWBP01000001.1"/>
</dbReference>
<accession>A0A1V9GDH3</accession>
<dbReference type="SUPFAM" id="SSF51215">
    <property type="entry name" value="Regulatory protein AraC"/>
    <property type="match status" value="1"/>
</dbReference>
<evidence type="ECO:0000256" key="1">
    <source>
        <dbReference type="ARBA" id="ARBA00023015"/>
    </source>
</evidence>
<evidence type="ECO:0000259" key="4">
    <source>
        <dbReference type="PROSITE" id="PS01124"/>
    </source>
</evidence>
<dbReference type="AlphaFoldDB" id="A0A1V9GDH3"/>
<reference evidence="6" key="1">
    <citation type="submission" date="2016-04" db="EMBL/GenBank/DDBJ databases">
        <authorList>
            <person name="Chen L."/>
            <person name="Zhuang W."/>
            <person name="Wang G."/>
        </authorList>
    </citation>
    <scope>NUCLEOTIDE SEQUENCE [LARGE SCALE GENOMIC DNA]</scope>
    <source>
        <strain evidence="6">208</strain>
    </source>
</reference>
<dbReference type="EMBL" id="LWBP01000001">
    <property type="protein sequence ID" value="OQP68597.1"/>
    <property type="molecule type" value="Genomic_DNA"/>
</dbReference>
<evidence type="ECO:0000313" key="6">
    <source>
        <dbReference type="Proteomes" id="UP000192276"/>
    </source>
</evidence>
<dbReference type="SMART" id="SM00342">
    <property type="entry name" value="HTH_ARAC"/>
    <property type="match status" value="1"/>
</dbReference>
<dbReference type="PANTHER" id="PTHR43280:SF2">
    <property type="entry name" value="HTH-TYPE TRANSCRIPTIONAL REGULATOR EXSA"/>
    <property type="match status" value="1"/>
</dbReference>
<dbReference type="GO" id="GO:0043565">
    <property type="term" value="F:sequence-specific DNA binding"/>
    <property type="evidence" value="ECO:0007669"/>
    <property type="project" value="InterPro"/>
</dbReference>
<dbReference type="Pfam" id="PF02311">
    <property type="entry name" value="AraC_binding"/>
    <property type="match status" value="1"/>
</dbReference>
<dbReference type="PROSITE" id="PS01124">
    <property type="entry name" value="HTH_ARAC_FAMILY_2"/>
    <property type="match status" value="1"/>
</dbReference>
<organism evidence="5 6">
    <name type="scientific">Niastella populi</name>
    <dbReference type="NCBI Taxonomy" id="550983"/>
    <lineage>
        <taxon>Bacteria</taxon>
        <taxon>Pseudomonadati</taxon>
        <taxon>Bacteroidota</taxon>
        <taxon>Chitinophagia</taxon>
        <taxon>Chitinophagales</taxon>
        <taxon>Chitinophagaceae</taxon>
        <taxon>Niastella</taxon>
    </lineage>
</organism>
<name>A0A1V9GDH3_9BACT</name>
<proteinExistence type="predicted"/>
<gene>
    <name evidence="5" type="ORF">A4R26_02015</name>
</gene>
<dbReference type="STRING" id="550983.A4R26_02015"/>
<dbReference type="Pfam" id="PF12833">
    <property type="entry name" value="HTH_18"/>
    <property type="match status" value="1"/>
</dbReference>
<dbReference type="InterPro" id="IPR014710">
    <property type="entry name" value="RmlC-like_jellyroll"/>
</dbReference>
<protein>
    <submittedName>
        <fullName evidence="5">AraC family transcriptional regulator</fullName>
    </submittedName>
</protein>
<comment type="caution">
    <text evidence="5">The sequence shown here is derived from an EMBL/GenBank/DDBJ whole genome shotgun (WGS) entry which is preliminary data.</text>
</comment>
<dbReference type="InterPro" id="IPR003313">
    <property type="entry name" value="AraC-bd"/>
</dbReference>
<sequence>MSKKASTIPVQSLTKEFDEGIAVGRMSSGNFRSADEARHSHRHDFHIFILQLKGSSFYEVDFEKRQLNRSAILYIHPNQVHRFDNVKNADFYLLAISNDNLNAAYLKLLDEITPARSLVLPGAELAVFIQAISLCITLFERKDNKLRLPLLRDSCNTFVGLFVSQYTRQLKPAEGTSRFEEITRAFKLSLDKHFIQYKRPSDYAGILNISAAYLNECVRNVTGFPVSYHIQQRVIMEAKRLLYHSGKSVKEIADELGYDDYPYFSRLFTKVTGMTALTFRNKNRD</sequence>
<dbReference type="Gene3D" id="2.60.120.10">
    <property type="entry name" value="Jelly Rolls"/>
    <property type="match status" value="1"/>
</dbReference>
<dbReference type="SUPFAM" id="SSF46689">
    <property type="entry name" value="Homeodomain-like"/>
    <property type="match status" value="1"/>
</dbReference>
<keyword evidence="2" id="KW-0238">DNA-binding</keyword>
<dbReference type="InterPro" id="IPR018060">
    <property type="entry name" value="HTH_AraC"/>
</dbReference>
<dbReference type="GO" id="GO:0003700">
    <property type="term" value="F:DNA-binding transcription factor activity"/>
    <property type="evidence" value="ECO:0007669"/>
    <property type="project" value="InterPro"/>
</dbReference>
<keyword evidence="6" id="KW-1185">Reference proteome</keyword>
<dbReference type="Gene3D" id="1.10.10.60">
    <property type="entry name" value="Homeodomain-like"/>
    <property type="match status" value="1"/>
</dbReference>
<dbReference type="OrthoDB" id="1096411at2"/>
<dbReference type="InterPro" id="IPR009057">
    <property type="entry name" value="Homeodomain-like_sf"/>
</dbReference>
<evidence type="ECO:0000256" key="3">
    <source>
        <dbReference type="ARBA" id="ARBA00023163"/>
    </source>
</evidence>
<keyword evidence="1" id="KW-0805">Transcription regulation</keyword>